<reference evidence="2" key="1">
    <citation type="submission" date="2016-11" db="UniProtKB">
        <authorList>
            <consortium name="WormBaseParasite"/>
        </authorList>
    </citation>
    <scope>IDENTIFICATION</scope>
    <source>
        <strain evidence="2">KR3021</strain>
    </source>
</reference>
<accession>A0AC35UBV6</accession>
<dbReference type="WBParaSite" id="RSKR_0000994050.1">
    <property type="protein sequence ID" value="RSKR_0000994050.1"/>
    <property type="gene ID" value="RSKR_0000994050"/>
</dbReference>
<protein>
    <submittedName>
        <fullName evidence="2">Histidine acid phosphatase family protein</fullName>
    </submittedName>
</protein>
<name>A0AC35UBV6_9BILA</name>
<proteinExistence type="predicted"/>
<evidence type="ECO:0000313" key="2">
    <source>
        <dbReference type="WBParaSite" id="RSKR_0000994050.1"/>
    </source>
</evidence>
<dbReference type="Proteomes" id="UP000095286">
    <property type="component" value="Unplaced"/>
</dbReference>
<sequence length="402" mass="47315">MIFERYCVGLIAIMYSLIIKIQPKKLVAAQIVSKEVYKHTQINLQIYRHGHSSLESSFLKYDKYQDYSWPTPLNELTQKGFLQQRRLGQRILHRYSQNHQLINKSYHKNDILIRSTIIKRALDSARANLLGIFPNHRSSIIFEDNLSSYNSSLIPIFTKLSKKDSLLDSRYECPKYKKLFSDRLNTPEFLKFNKSLEPLYLYLTKHANEPIRDILKLKRYYMNVYNEKKYFNLSQPEWVDKSFLEVERAINNSLNYIYGGSSDVIGLPQDKELLKYESGELIERIINHFKRKSEGERCEKLVIFASHDDATLYKLSNLLGSKDNILNSKGLIDYSASIIFELWRNKHMHYFIKILSADNAFSPFRVVTQFVNGCDEEICSFDNFEKANQMYFQNSCNRNCKS</sequence>
<organism evidence="1 2">
    <name type="scientific">Rhabditophanes sp. KR3021</name>
    <dbReference type="NCBI Taxonomy" id="114890"/>
    <lineage>
        <taxon>Eukaryota</taxon>
        <taxon>Metazoa</taxon>
        <taxon>Ecdysozoa</taxon>
        <taxon>Nematoda</taxon>
        <taxon>Chromadorea</taxon>
        <taxon>Rhabditida</taxon>
        <taxon>Tylenchina</taxon>
        <taxon>Panagrolaimomorpha</taxon>
        <taxon>Strongyloidoidea</taxon>
        <taxon>Alloionematidae</taxon>
        <taxon>Rhabditophanes</taxon>
    </lineage>
</organism>
<evidence type="ECO:0000313" key="1">
    <source>
        <dbReference type="Proteomes" id="UP000095286"/>
    </source>
</evidence>